<gene>
    <name evidence="2" type="ORF">QE417_003317</name>
</gene>
<name>A0ABU3GX63_9SPHI</name>
<comment type="caution">
    <text evidence="2">The sequence shown here is derived from an EMBL/GenBank/DDBJ whole genome shotgun (WGS) entry which is preliminary data.</text>
</comment>
<evidence type="ECO:0000313" key="3">
    <source>
        <dbReference type="Proteomes" id="UP001258315"/>
    </source>
</evidence>
<dbReference type="Proteomes" id="UP001258315">
    <property type="component" value="Unassembled WGS sequence"/>
</dbReference>
<reference evidence="3" key="1">
    <citation type="submission" date="2023-07" db="EMBL/GenBank/DDBJ databases">
        <title>Functional and genomic diversity of the sorghum phyllosphere microbiome.</title>
        <authorList>
            <person name="Shade A."/>
        </authorList>
    </citation>
    <scope>NUCLEOTIDE SEQUENCE [LARGE SCALE GENOMIC DNA]</scope>
    <source>
        <strain evidence="3">SORGH_AS_0422</strain>
    </source>
</reference>
<evidence type="ECO:0000259" key="1">
    <source>
        <dbReference type="Pfam" id="PF12728"/>
    </source>
</evidence>
<feature type="domain" description="Helix-turn-helix" evidence="1">
    <location>
        <begin position="40"/>
        <end position="89"/>
    </location>
</feature>
<organism evidence="2 3">
    <name type="scientific">Mucilaginibacter terrae</name>
    <dbReference type="NCBI Taxonomy" id="1955052"/>
    <lineage>
        <taxon>Bacteria</taxon>
        <taxon>Pseudomonadati</taxon>
        <taxon>Bacteroidota</taxon>
        <taxon>Sphingobacteriia</taxon>
        <taxon>Sphingobacteriales</taxon>
        <taxon>Sphingobacteriaceae</taxon>
        <taxon>Mucilaginibacter</taxon>
    </lineage>
</organism>
<keyword evidence="3" id="KW-1185">Reference proteome</keyword>
<accession>A0ABU3GX63</accession>
<dbReference type="InterPro" id="IPR041657">
    <property type="entry name" value="HTH_17"/>
</dbReference>
<dbReference type="RefSeq" id="WP_311951581.1">
    <property type="nucleotide sequence ID" value="NZ_JAVLVU010000001.1"/>
</dbReference>
<protein>
    <submittedName>
        <fullName evidence="2">Excisionase family DNA binding protein</fullName>
    </submittedName>
</protein>
<sequence>MEILTFDQLPKAVSELLEKVSKIEGILSDDHSRETEADNLFSIKQASAFLNLSISTIYGKVCRREIPVSKQGKRLYFNKTELLDWIRAGRKSTLAEIANTVKLIPSRRTQRS</sequence>
<dbReference type="EMBL" id="JAVLVU010000001">
    <property type="protein sequence ID" value="MDT3404245.1"/>
    <property type="molecule type" value="Genomic_DNA"/>
</dbReference>
<proteinExistence type="predicted"/>
<dbReference type="Pfam" id="PF12728">
    <property type="entry name" value="HTH_17"/>
    <property type="match status" value="1"/>
</dbReference>
<evidence type="ECO:0000313" key="2">
    <source>
        <dbReference type="EMBL" id="MDT3404245.1"/>
    </source>
</evidence>